<name>A0AAU7VQH0_9FIRM</name>
<keyword evidence="12" id="KW-0670">Pyruvate</keyword>
<dbReference type="Gene3D" id="3.65.10.10">
    <property type="entry name" value="Enolpyruvate transferase domain"/>
    <property type="match status" value="2"/>
</dbReference>
<dbReference type="InterPro" id="IPR001986">
    <property type="entry name" value="Enolpyruvate_Tfrase_dom"/>
</dbReference>
<proteinExistence type="inferred from homology"/>
<keyword evidence="8 12" id="KW-0131">Cell cycle</keyword>
<evidence type="ECO:0000256" key="12">
    <source>
        <dbReference type="HAMAP-Rule" id="MF_00111"/>
    </source>
</evidence>
<evidence type="ECO:0000256" key="8">
    <source>
        <dbReference type="ARBA" id="ARBA00023306"/>
    </source>
</evidence>
<reference evidence="14" key="2">
    <citation type="submission" date="2024-06" db="EMBL/GenBank/DDBJ databases">
        <authorList>
            <person name="Petrova K.O."/>
            <person name="Toshchakov S.V."/>
            <person name="Boltjanskaja Y.V."/>
            <person name="Kevbrin V."/>
        </authorList>
    </citation>
    <scope>NUCLEOTIDE SEQUENCE</scope>
    <source>
        <strain evidence="14">Z-910T</strain>
    </source>
</reference>
<comment type="caution">
    <text evidence="12">Lacks conserved residue(s) required for the propagation of feature annotation.</text>
</comment>
<dbReference type="GO" id="GO:0008360">
    <property type="term" value="P:regulation of cell shape"/>
    <property type="evidence" value="ECO:0007669"/>
    <property type="project" value="UniProtKB-KW"/>
</dbReference>
<evidence type="ECO:0000313" key="14">
    <source>
        <dbReference type="EMBL" id="XBX76112.1"/>
    </source>
</evidence>
<sequence>MEKIVIKGKKPLIGEVSIPGAKNSALPILAASILAEKECIISNVPYLKDVSMMIKILESLGINYKREADNVYLDCTKLNNWDVPGELVRTMRSSIFLMGPLLAKFKKVRIAYPGGCAIGTRAIDLHLKGLTSLGADINERFGYIEVKADKLNGNEIYLDYPSVGATENIMMASTRAEGTTIIKNPAREPEIIDLQNFLNKLGANVKGAGTEEIKIIGSKDVFTNQCQHFIIPDRIVAGTVMVGAAMTGGNVKIYNVIPSHLESIIIKLKEMGAKITKDVNSIHVEGKLPLKAVELIRTAPYPGFPTDMQPQMMIALAMAQGTSLISENVFDGRFKHVGEYRRMGAQINTDNRTAVVKGVDTLRGALVESSDLRAGAALVLGGLAAENTTIITNIHHIDRGYEQIEALFSSLGGEIKRVMS</sequence>
<keyword evidence="7 12" id="KW-0573">Peptidoglycan synthesis</keyword>
<dbReference type="SUPFAM" id="SSF55205">
    <property type="entry name" value="EPT/RTPC-like"/>
    <property type="match status" value="1"/>
</dbReference>
<gene>
    <name evidence="12 14" type="primary">murA</name>
    <name evidence="14" type="ORF">PRVXT_001288</name>
</gene>
<evidence type="ECO:0000259" key="13">
    <source>
        <dbReference type="Pfam" id="PF00275"/>
    </source>
</evidence>
<dbReference type="PANTHER" id="PTHR43783:SF1">
    <property type="entry name" value="UDP-N-ACETYLGLUCOSAMINE 1-CARBOXYVINYLTRANSFERASE"/>
    <property type="match status" value="1"/>
</dbReference>
<evidence type="ECO:0000256" key="3">
    <source>
        <dbReference type="ARBA" id="ARBA00022490"/>
    </source>
</evidence>
<dbReference type="CDD" id="cd01555">
    <property type="entry name" value="UdpNAET"/>
    <property type="match status" value="1"/>
</dbReference>
<feature type="binding site" evidence="12">
    <location>
        <position position="307"/>
    </location>
    <ligand>
        <name>UDP-N-acetyl-alpha-D-glucosamine</name>
        <dbReference type="ChEBI" id="CHEBI:57705"/>
    </ligand>
</feature>
<dbReference type="InterPro" id="IPR036968">
    <property type="entry name" value="Enolpyruvate_Tfrase_sf"/>
</dbReference>
<dbReference type="NCBIfam" id="TIGR01072">
    <property type="entry name" value="murA"/>
    <property type="match status" value="1"/>
</dbReference>
<dbReference type="FunFam" id="3.65.10.10:FF:000001">
    <property type="entry name" value="UDP-N-acetylglucosamine 1-carboxyvinyltransferase"/>
    <property type="match status" value="1"/>
</dbReference>
<dbReference type="GO" id="GO:0071555">
    <property type="term" value="P:cell wall organization"/>
    <property type="evidence" value="ECO:0007669"/>
    <property type="project" value="UniProtKB-KW"/>
</dbReference>
<dbReference type="InterPro" id="IPR013792">
    <property type="entry name" value="RNA3'P_cycl/enolpyr_Trfase_a/b"/>
</dbReference>
<protein>
    <recommendedName>
        <fullName evidence="12">UDP-N-acetylglucosamine 1-carboxyvinyltransferase</fullName>
        <ecNumber evidence="12">2.5.1.7</ecNumber>
    </recommendedName>
    <alternativeName>
        <fullName evidence="12">Enoylpyruvate transferase</fullName>
    </alternativeName>
    <alternativeName>
        <fullName evidence="12">UDP-N-acetylglucosamine enolpyruvyl transferase</fullName>
        <shortName evidence="12">EPT</shortName>
    </alternativeName>
</protein>
<feature type="active site" description="Proton donor" evidence="12">
    <location>
        <position position="116"/>
    </location>
</feature>
<evidence type="ECO:0000256" key="1">
    <source>
        <dbReference type="ARBA" id="ARBA00004496"/>
    </source>
</evidence>
<dbReference type="GO" id="GO:0005737">
    <property type="term" value="C:cytoplasm"/>
    <property type="evidence" value="ECO:0007669"/>
    <property type="project" value="UniProtKB-SubCell"/>
</dbReference>
<evidence type="ECO:0000256" key="6">
    <source>
        <dbReference type="ARBA" id="ARBA00022960"/>
    </source>
</evidence>
<dbReference type="RefSeq" id="WP_350344846.1">
    <property type="nucleotide sequence ID" value="NZ_CP158367.1"/>
</dbReference>
<feature type="binding site" evidence="12">
    <location>
        <begin position="22"/>
        <end position="23"/>
    </location>
    <ligand>
        <name>phosphoenolpyruvate</name>
        <dbReference type="ChEBI" id="CHEBI:58702"/>
    </ligand>
</feature>
<comment type="pathway">
    <text evidence="2 12">Cell wall biogenesis; peptidoglycan biosynthesis.</text>
</comment>
<dbReference type="InterPro" id="IPR050068">
    <property type="entry name" value="MurA_subfamily"/>
</dbReference>
<reference evidence="14" key="1">
    <citation type="journal article" date="2013" name="Extremophiles">
        <title>Proteinivorax tanatarense gen. nov., sp. nov., an anaerobic, haloalkaliphilic, proteolytic bacterium isolated from a decaying algal bloom, and proposal of Proteinivoraceae fam. nov.</title>
        <authorList>
            <person name="Kevbrin V."/>
            <person name="Boltyanskaya Y."/>
            <person name="Zhilina T."/>
            <person name="Kolganova T."/>
            <person name="Lavrentjeva E."/>
            <person name="Kuznetsov B."/>
        </authorList>
    </citation>
    <scope>NUCLEOTIDE SEQUENCE</scope>
    <source>
        <strain evidence="14">Z-910T</strain>
    </source>
</reference>
<organism evidence="14">
    <name type="scientific">Proteinivorax tanatarense</name>
    <dbReference type="NCBI Taxonomy" id="1260629"/>
    <lineage>
        <taxon>Bacteria</taxon>
        <taxon>Bacillati</taxon>
        <taxon>Bacillota</taxon>
        <taxon>Clostridia</taxon>
        <taxon>Eubacteriales</taxon>
        <taxon>Proteinivoracaceae</taxon>
        <taxon>Proteinivorax</taxon>
    </lineage>
</organism>
<evidence type="ECO:0000256" key="11">
    <source>
        <dbReference type="ARBA" id="ARBA00047527"/>
    </source>
</evidence>
<comment type="catalytic activity">
    <reaction evidence="11 12">
        <text>phosphoenolpyruvate + UDP-N-acetyl-alpha-D-glucosamine = UDP-N-acetyl-3-O-(1-carboxyvinyl)-alpha-D-glucosamine + phosphate</text>
        <dbReference type="Rhea" id="RHEA:18681"/>
        <dbReference type="ChEBI" id="CHEBI:43474"/>
        <dbReference type="ChEBI" id="CHEBI:57705"/>
        <dbReference type="ChEBI" id="CHEBI:58702"/>
        <dbReference type="ChEBI" id="CHEBI:68483"/>
        <dbReference type="EC" id="2.5.1.7"/>
    </reaction>
</comment>
<feature type="modified residue" description="2-(S-cysteinyl)pyruvic acid O-phosphothioketal" evidence="12">
    <location>
        <position position="116"/>
    </location>
</feature>
<keyword evidence="9 12" id="KW-0961">Cell wall biogenesis/degradation</keyword>
<dbReference type="Pfam" id="PF00275">
    <property type="entry name" value="EPSP_synthase"/>
    <property type="match status" value="1"/>
</dbReference>
<dbReference type="EC" id="2.5.1.7" evidence="12"/>
<evidence type="ECO:0000256" key="5">
    <source>
        <dbReference type="ARBA" id="ARBA00022679"/>
    </source>
</evidence>
<evidence type="ECO:0000256" key="4">
    <source>
        <dbReference type="ARBA" id="ARBA00022618"/>
    </source>
</evidence>
<evidence type="ECO:0000256" key="2">
    <source>
        <dbReference type="ARBA" id="ARBA00004752"/>
    </source>
</evidence>
<keyword evidence="3 12" id="KW-0963">Cytoplasm</keyword>
<keyword evidence="5 12" id="KW-0808">Transferase</keyword>
<dbReference type="GO" id="GO:0009252">
    <property type="term" value="P:peptidoglycan biosynthetic process"/>
    <property type="evidence" value="ECO:0007669"/>
    <property type="project" value="UniProtKB-UniRule"/>
</dbReference>
<dbReference type="PANTHER" id="PTHR43783">
    <property type="entry name" value="UDP-N-ACETYLGLUCOSAMINE 1-CARBOXYVINYLTRANSFERASE"/>
    <property type="match status" value="1"/>
</dbReference>
<comment type="subcellular location">
    <subcellularLocation>
        <location evidence="1 12">Cytoplasm</location>
    </subcellularLocation>
</comment>
<dbReference type="NCBIfam" id="NF006873">
    <property type="entry name" value="PRK09369.1"/>
    <property type="match status" value="1"/>
</dbReference>
<dbReference type="GO" id="GO:0019277">
    <property type="term" value="P:UDP-N-acetylgalactosamine biosynthetic process"/>
    <property type="evidence" value="ECO:0007669"/>
    <property type="project" value="InterPro"/>
</dbReference>
<evidence type="ECO:0000256" key="10">
    <source>
        <dbReference type="ARBA" id="ARBA00038367"/>
    </source>
</evidence>
<feature type="domain" description="Enolpyruvate transferase" evidence="13">
    <location>
        <begin position="7"/>
        <end position="405"/>
    </location>
</feature>
<dbReference type="InterPro" id="IPR005750">
    <property type="entry name" value="UDP_GlcNAc_COvinyl_MurA"/>
</dbReference>
<dbReference type="EMBL" id="CP158367">
    <property type="protein sequence ID" value="XBX76112.1"/>
    <property type="molecule type" value="Genomic_DNA"/>
</dbReference>
<feature type="binding site" evidence="12">
    <location>
        <position position="329"/>
    </location>
    <ligand>
        <name>UDP-N-acetyl-alpha-D-glucosamine</name>
        <dbReference type="ChEBI" id="CHEBI:57705"/>
    </ligand>
</feature>
<feature type="binding site" evidence="12">
    <location>
        <position position="92"/>
    </location>
    <ligand>
        <name>UDP-N-acetyl-alpha-D-glucosamine</name>
        <dbReference type="ChEBI" id="CHEBI:57705"/>
    </ligand>
</feature>
<comment type="function">
    <text evidence="12">Cell wall formation. Adds enolpyruvyl to UDP-N-acetylglucosamine.</text>
</comment>
<dbReference type="HAMAP" id="MF_00111">
    <property type="entry name" value="MurA"/>
    <property type="match status" value="1"/>
</dbReference>
<evidence type="ECO:0000256" key="9">
    <source>
        <dbReference type="ARBA" id="ARBA00023316"/>
    </source>
</evidence>
<keyword evidence="6 12" id="KW-0133">Cell shape</keyword>
<dbReference type="AlphaFoldDB" id="A0AAU7VQH0"/>
<keyword evidence="4 12" id="KW-0132">Cell division</keyword>
<dbReference type="GO" id="GO:0008760">
    <property type="term" value="F:UDP-N-acetylglucosamine 1-carboxyvinyltransferase activity"/>
    <property type="evidence" value="ECO:0007669"/>
    <property type="project" value="UniProtKB-UniRule"/>
</dbReference>
<evidence type="ECO:0000256" key="7">
    <source>
        <dbReference type="ARBA" id="ARBA00022984"/>
    </source>
</evidence>
<dbReference type="GO" id="GO:0051301">
    <property type="term" value="P:cell division"/>
    <property type="evidence" value="ECO:0007669"/>
    <property type="project" value="UniProtKB-KW"/>
</dbReference>
<accession>A0AAU7VQH0</accession>
<comment type="similarity">
    <text evidence="10 12">Belongs to the EPSP synthase family. MurA subfamily.</text>
</comment>